<feature type="transmembrane region" description="Helical" evidence="7">
    <location>
        <begin position="87"/>
        <end position="110"/>
    </location>
</feature>
<dbReference type="GO" id="GO:0022857">
    <property type="term" value="F:transmembrane transporter activity"/>
    <property type="evidence" value="ECO:0007669"/>
    <property type="project" value="TreeGrafter"/>
</dbReference>
<feature type="domain" description="MacB-like periplasmic core" evidence="9">
    <location>
        <begin position="496"/>
        <end position="712"/>
    </location>
</feature>
<dbReference type="NCBIfam" id="NF038403">
    <property type="entry name" value="perm_prefix_1"/>
    <property type="match status" value="1"/>
</dbReference>
<keyword evidence="11" id="KW-1185">Reference proteome</keyword>
<comment type="similarity">
    <text evidence="6">Belongs to the ABC-4 integral membrane protein family.</text>
</comment>
<feature type="transmembrane region" description="Helical" evidence="7">
    <location>
        <begin position="756"/>
        <end position="781"/>
    </location>
</feature>
<feature type="transmembrane region" description="Helical" evidence="7">
    <location>
        <begin position="343"/>
        <end position="367"/>
    </location>
</feature>
<dbReference type="RefSeq" id="WP_194446794.1">
    <property type="nucleotide sequence ID" value="NZ_CP063849.1"/>
</dbReference>
<feature type="transmembrane region" description="Helical" evidence="7">
    <location>
        <begin position="438"/>
        <end position="459"/>
    </location>
</feature>
<dbReference type="InterPro" id="IPR017800">
    <property type="entry name" value="ADOP"/>
</dbReference>
<dbReference type="Proteomes" id="UP000593892">
    <property type="component" value="Chromosome"/>
</dbReference>
<dbReference type="PANTHER" id="PTHR30572:SF4">
    <property type="entry name" value="ABC TRANSPORTER PERMEASE YTRF"/>
    <property type="match status" value="1"/>
</dbReference>
<dbReference type="PANTHER" id="PTHR30572">
    <property type="entry name" value="MEMBRANE COMPONENT OF TRANSPORTER-RELATED"/>
    <property type="match status" value="1"/>
</dbReference>
<feature type="domain" description="MacB-like periplasmic core" evidence="9">
    <location>
        <begin position="90"/>
        <end position="308"/>
    </location>
</feature>
<dbReference type="KEGG" id="pfer:IRI77_20020"/>
<protein>
    <submittedName>
        <fullName evidence="10">ABC transporter permease</fullName>
    </submittedName>
</protein>
<evidence type="ECO:0000259" key="8">
    <source>
        <dbReference type="Pfam" id="PF02687"/>
    </source>
</evidence>
<feature type="transmembrane region" description="Helical" evidence="7">
    <location>
        <begin position="398"/>
        <end position="418"/>
    </location>
</feature>
<reference evidence="10 11" key="1">
    <citation type="submission" date="2020-10" db="EMBL/GenBank/DDBJ databases">
        <title>Complete genome sequence of Paludibaculum fermentans P105T, a facultatively anaerobic acidobacterium capable of dissimilatory Fe(III) reduction.</title>
        <authorList>
            <person name="Dedysh S.N."/>
            <person name="Beletsky A.V."/>
            <person name="Kulichevskaya I.S."/>
            <person name="Mardanov A.V."/>
            <person name="Ravin N.V."/>
        </authorList>
    </citation>
    <scope>NUCLEOTIDE SEQUENCE [LARGE SCALE GENOMIC DNA]</scope>
    <source>
        <strain evidence="10 11">P105</strain>
    </source>
</reference>
<evidence type="ECO:0000256" key="1">
    <source>
        <dbReference type="ARBA" id="ARBA00004651"/>
    </source>
</evidence>
<evidence type="ECO:0000256" key="6">
    <source>
        <dbReference type="ARBA" id="ARBA00038076"/>
    </source>
</evidence>
<keyword evidence="3 7" id="KW-0812">Transmembrane</keyword>
<evidence type="ECO:0000256" key="3">
    <source>
        <dbReference type="ARBA" id="ARBA00022692"/>
    </source>
</evidence>
<accession>A0A7S7NL73</accession>
<dbReference type="InterPro" id="IPR025857">
    <property type="entry name" value="MacB_PCD"/>
</dbReference>
<evidence type="ECO:0000313" key="10">
    <source>
        <dbReference type="EMBL" id="QOY85124.1"/>
    </source>
</evidence>
<feature type="transmembrane region" description="Helical" evidence="7">
    <location>
        <begin position="845"/>
        <end position="866"/>
    </location>
</feature>
<dbReference type="NCBIfam" id="TIGR03434">
    <property type="entry name" value="ADOP"/>
    <property type="match status" value="1"/>
</dbReference>
<evidence type="ECO:0000256" key="2">
    <source>
        <dbReference type="ARBA" id="ARBA00022475"/>
    </source>
</evidence>
<proteinExistence type="inferred from homology"/>
<name>A0A7S7NL73_PALFE</name>
<feature type="transmembrane region" description="Helical" evidence="7">
    <location>
        <begin position="801"/>
        <end position="825"/>
    </location>
</feature>
<keyword evidence="2" id="KW-1003">Cell membrane</keyword>
<keyword evidence="4 7" id="KW-1133">Transmembrane helix</keyword>
<evidence type="ECO:0000259" key="9">
    <source>
        <dbReference type="Pfam" id="PF12704"/>
    </source>
</evidence>
<dbReference type="InterPro" id="IPR047928">
    <property type="entry name" value="Perm_prefix_1"/>
</dbReference>
<dbReference type="EMBL" id="CP063849">
    <property type="protein sequence ID" value="QOY85124.1"/>
    <property type="molecule type" value="Genomic_DNA"/>
</dbReference>
<comment type="subcellular location">
    <subcellularLocation>
        <location evidence="1">Cell membrane</location>
        <topology evidence="1">Multi-pass membrane protein</topology>
    </subcellularLocation>
</comment>
<evidence type="ECO:0000313" key="11">
    <source>
        <dbReference type="Proteomes" id="UP000593892"/>
    </source>
</evidence>
<dbReference type="InterPro" id="IPR003838">
    <property type="entry name" value="ABC3_permease_C"/>
</dbReference>
<dbReference type="GO" id="GO:0005886">
    <property type="term" value="C:plasma membrane"/>
    <property type="evidence" value="ECO:0007669"/>
    <property type="project" value="UniProtKB-SubCell"/>
</dbReference>
<dbReference type="Pfam" id="PF02687">
    <property type="entry name" value="FtsX"/>
    <property type="match status" value="2"/>
</dbReference>
<organism evidence="10 11">
    <name type="scientific">Paludibaculum fermentans</name>
    <dbReference type="NCBI Taxonomy" id="1473598"/>
    <lineage>
        <taxon>Bacteria</taxon>
        <taxon>Pseudomonadati</taxon>
        <taxon>Acidobacteriota</taxon>
        <taxon>Terriglobia</taxon>
        <taxon>Bryobacterales</taxon>
        <taxon>Bryobacteraceae</taxon>
        <taxon>Paludibaculum</taxon>
    </lineage>
</organism>
<evidence type="ECO:0000256" key="4">
    <source>
        <dbReference type="ARBA" id="ARBA00022989"/>
    </source>
</evidence>
<gene>
    <name evidence="10" type="ORF">IRI77_20020</name>
</gene>
<evidence type="ECO:0000256" key="5">
    <source>
        <dbReference type="ARBA" id="ARBA00023136"/>
    </source>
</evidence>
<feature type="domain" description="ABC3 transporter permease C-terminal" evidence="8">
    <location>
        <begin position="349"/>
        <end position="463"/>
    </location>
</feature>
<dbReference type="InterPro" id="IPR050250">
    <property type="entry name" value="Macrolide_Exporter_MacB"/>
</dbReference>
<feature type="domain" description="ABC3 transporter permease C-terminal" evidence="8">
    <location>
        <begin position="760"/>
        <end position="873"/>
    </location>
</feature>
<dbReference type="Pfam" id="PF12704">
    <property type="entry name" value="MacB_PCD"/>
    <property type="match status" value="2"/>
</dbReference>
<feature type="transmembrane region" description="Helical" evidence="7">
    <location>
        <begin position="490"/>
        <end position="513"/>
    </location>
</feature>
<sequence length="880" mass="96543">MSLRRFVLRRRWDEERSRELEAHIDHLTDLHEAQGMNRGEARRQAYLRLGNPTRIREDLYEMNTLTLLDSLWRDFRYAVRTLSRTPFFAAIAILVMALGIGANSSLFTVVRSVLLKPLPFPESERLVSLYGRSIKGETVYNVVASGDFRSWQKQTHGFESMAIWKNQRFNLSGQGNQMPEVVNAIASSWELLATLGVQPALGRGFTAEDDQVQAAPAAMLTWSLFERRFGADPSILGRTVLLDAKSYTVVGVLPKWLAYPDVRTQLWVPYYHVVSRDDAESHGNHMSSVVARLKRDVTPQAAIQELNALQERIHQQYLTIPVSNGADMRPLLEDLSGNFKQPLYVLLAAVGCVLLIACLNVASLLVARTASRRREVAIRAALGGTRWRLLREHMMESLVICGAGGALGLVLGSWATTWLQSERKDLPQINAITVDLPVILFVLGITALTAGIAGLLPALSATSEKVMDALKDASRSMGASRARTTLRKSLLAVEVALTVMLLVGAGLLLKGFLHLRGVDLGCETDNILTMRYALPKSGYGDQDRLTAFHASLLGRVRQMPGVESASLVSVVPGGGYWGDNMFEIPEHPPLAQGDHVFALFRSIDPAYFRTMRIPLKKGRFFRDDERTTHTRVVIINEQMASQHFPGEDPLGKHLRFLDDSEPNGQKDYEIVGVVGNTRHRLGADLKSMMFFPVYADTQGDNRSVTLVIRARHNVESLALPVQKLVTQIDPNLPVSDVLTMTQIIGESTTTASFNAILVLAFAVLSLLLASVGLYGVLSYLVAQRSGEIGIRVALGAGRQQVLSLVLIDGLGPAAMGLALGLVGSLAGARLLQSMLYGVSPFDSAVFGGVVLLLAMVSFAASAAPAWRASRLDPLRALRME</sequence>
<evidence type="ECO:0000256" key="7">
    <source>
        <dbReference type="SAM" id="Phobius"/>
    </source>
</evidence>
<keyword evidence="5 7" id="KW-0472">Membrane</keyword>
<dbReference type="AlphaFoldDB" id="A0A7S7NL73"/>